<dbReference type="InterPro" id="IPR036514">
    <property type="entry name" value="SGNH_hydro_sf"/>
</dbReference>
<name>A0A1H1SFQ9_9ACTN</name>
<dbReference type="SUPFAM" id="SSF52266">
    <property type="entry name" value="SGNH hydrolase"/>
    <property type="match status" value="1"/>
</dbReference>
<dbReference type="Proteomes" id="UP000198688">
    <property type="component" value="Chromosome I"/>
</dbReference>
<evidence type="ECO:0000313" key="7">
    <source>
        <dbReference type="Proteomes" id="UP000198688"/>
    </source>
</evidence>
<feature type="transmembrane region" description="Helical" evidence="4">
    <location>
        <begin position="167"/>
        <end position="187"/>
    </location>
</feature>
<evidence type="ECO:0000256" key="1">
    <source>
        <dbReference type="PIRSR" id="PIRSR637460-1"/>
    </source>
</evidence>
<feature type="transmembrane region" description="Helical" evidence="4">
    <location>
        <begin position="127"/>
        <end position="147"/>
    </location>
</feature>
<dbReference type="GO" id="GO:0016788">
    <property type="term" value="F:hydrolase activity, acting on ester bonds"/>
    <property type="evidence" value="ECO:0007669"/>
    <property type="project" value="InterPro"/>
</dbReference>
<feature type="region of interest" description="Disordered" evidence="3">
    <location>
        <begin position="541"/>
        <end position="565"/>
    </location>
</feature>
<keyword evidence="4" id="KW-0472">Membrane</keyword>
<feature type="disulfide bond" evidence="2">
    <location>
        <begin position="429"/>
        <end position="481"/>
    </location>
</feature>
<feature type="transmembrane region" description="Helical" evidence="4">
    <location>
        <begin position="101"/>
        <end position="120"/>
    </location>
</feature>
<dbReference type="STRING" id="113562.SAMN04489716_0848"/>
<dbReference type="GO" id="GO:0006629">
    <property type="term" value="P:lipid metabolic process"/>
    <property type="evidence" value="ECO:0007669"/>
    <property type="project" value="TreeGrafter"/>
</dbReference>
<evidence type="ECO:0000259" key="5">
    <source>
        <dbReference type="Pfam" id="PF13472"/>
    </source>
</evidence>
<evidence type="ECO:0000256" key="4">
    <source>
        <dbReference type="SAM" id="Phobius"/>
    </source>
</evidence>
<accession>A0A1H1SFQ9</accession>
<sequence length="662" mass="71975">MLWLLFAIFIGVATVWIRGQYADSLDGRQWVIPYWVGIPVSVLAAGLVSLLFVQGRGTADKGLLGISGLVLLFLAAGSWLTHVRQRPSVRLPGRHVRTGHYGAYLTVIGLALVVAGAALLGPARQVLIGALILGAGLFLLVPVGLALWSEGILRWLCEHDVAPARLWSLGAAGLLVFAGGTTAAVYASNSRWLTVVLVILGLLVAALVSTTQADIVTVTAVIALMGVTPAPATETGPPDLTHRERKVLVALGDSFMSGEGAQVYYRGTDEGGGNECRRSPTAWVVTAAQDRAHFDGLKFVACSAARTQNLLPEHGSSFYVAMKPGRIDMPKPERQRGEAHTQLDAAHGPFTPAMVVLSIGGNDAGFSTIGLMCLAPGDCRQERRLWLDSVPQLREQLRVTYREVNRAFPNVPVVVVPYPDPIKVRRQQCDQVALSENEQRFIHEYLTGSLNATIRDTAREFRFHYLAEMQEALVAPHLQLCDERNGDRPGINFIGLRSVRGLADQRFNPANWLHSSLHPNERGHAAMLRVFETWMAEHPQPIPPRVRPQPGEPVGLPLGNREPKQKAPCDLFDTTRADGCRPQGQEWAFQQVGRVLLDDLLWLWLAVACAGAWAAAIAFFASRRRVWAARTDAAGTPAAGSPPLPRHPDRRSSGALPAPPLR</sequence>
<keyword evidence="2" id="KW-1015">Disulfide bond</keyword>
<feature type="disulfide bond" evidence="2">
    <location>
        <begin position="373"/>
        <end position="379"/>
    </location>
</feature>
<evidence type="ECO:0000313" key="6">
    <source>
        <dbReference type="EMBL" id="SDS46834.1"/>
    </source>
</evidence>
<dbReference type="PANTHER" id="PTHR37981:SF1">
    <property type="entry name" value="SGNH HYDROLASE-TYPE ESTERASE DOMAIN-CONTAINING PROTEIN"/>
    <property type="match status" value="1"/>
</dbReference>
<feature type="transmembrane region" description="Helical" evidence="4">
    <location>
        <begin position="62"/>
        <end position="81"/>
    </location>
</feature>
<dbReference type="AlphaFoldDB" id="A0A1H1SFQ9"/>
<feature type="transmembrane region" description="Helical" evidence="4">
    <location>
        <begin position="601"/>
        <end position="621"/>
    </location>
</feature>
<dbReference type="Gene3D" id="3.40.50.1110">
    <property type="entry name" value="SGNH hydrolase"/>
    <property type="match status" value="1"/>
</dbReference>
<keyword evidence="4" id="KW-1133">Transmembrane helix</keyword>
<reference evidence="6 7" key="1">
    <citation type="submission" date="2016-10" db="EMBL/GenBank/DDBJ databases">
        <authorList>
            <person name="de Groot N.N."/>
        </authorList>
    </citation>
    <scope>NUCLEOTIDE SEQUENCE [LARGE SCALE GENOMIC DNA]</scope>
    <source>
        <strain evidence="6 7">DSM 43941</strain>
    </source>
</reference>
<dbReference type="Pfam" id="PF13472">
    <property type="entry name" value="Lipase_GDSL_2"/>
    <property type="match status" value="1"/>
</dbReference>
<gene>
    <name evidence="6" type="ORF">SAMN04489716_0848</name>
</gene>
<dbReference type="PANTHER" id="PTHR37981">
    <property type="entry name" value="LIPASE 2"/>
    <property type="match status" value="1"/>
</dbReference>
<dbReference type="InterPro" id="IPR037460">
    <property type="entry name" value="SEST-like"/>
</dbReference>
<dbReference type="EMBL" id="LT629758">
    <property type="protein sequence ID" value="SDS46834.1"/>
    <property type="molecule type" value="Genomic_DNA"/>
</dbReference>
<keyword evidence="6" id="KW-0378">Hydrolase</keyword>
<feature type="transmembrane region" description="Helical" evidence="4">
    <location>
        <begin position="192"/>
        <end position="209"/>
    </location>
</feature>
<feature type="transmembrane region" description="Helical" evidence="4">
    <location>
        <begin position="32"/>
        <end position="53"/>
    </location>
</feature>
<proteinExistence type="predicted"/>
<organism evidence="6 7">
    <name type="scientific">Actinoplanes derwentensis</name>
    <dbReference type="NCBI Taxonomy" id="113562"/>
    <lineage>
        <taxon>Bacteria</taxon>
        <taxon>Bacillati</taxon>
        <taxon>Actinomycetota</taxon>
        <taxon>Actinomycetes</taxon>
        <taxon>Micromonosporales</taxon>
        <taxon>Micromonosporaceae</taxon>
        <taxon>Actinoplanes</taxon>
    </lineage>
</organism>
<feature type="disulfide bond" evidence="2">
    <location>
        <begin position="276"/>
        <end position="302"/>
    </location>
</feature>
<evidence type="ECO:0000256" key="3">
    <source>
        <dbReference type="SAM" id="MobiDB-lite"/>
    </source>
</evidence>
<feature type="active site" description="Nucleophile" evidence="1">
    <location>
        <position position="254"/>
    </location>
</feature>
<keyword evidence="7" id="KW-1185">Reference proteome</keyword>
<dbReference type="InterPro" id="IPR013830">
    <property type="entry name" value="SGNH_hydro"/>
</dbReference>
<evidence type="ECO:0000256" key="2">
    <source>
        <dbReference type="PIRSR" id="PIRSR637460-2"/>
    </source>
</evidence>
<feature type="region of interest" description="Disordered" evidence="3">
    <location>
        <begin position="633"/>
        <end position="662"/>
    </location>
</feature>
<feature type="compositionally biased region" description="Pro residues" evidence="3">
    <location>
        <begin position="541"/>
        <end position="551"/>
    </location>
</feature>
<feature type="active site" evidence="1">
    <location>
        <position position="518"/>
    </location>
</feature>
<feature type="domain" description="SGNH hydrolase-type esterase" evidence="5">
    <location>
        <begin position="250"/>
        <end position="526"/>
    </location>
</feature>
<keyword evidence="4" id="KW-0812">Transmembrane</keyword>
<protein>
    <submittedName>
        <fullName evidence="6">GDSL-like Lipase/Acylhydrolase family protein</fullName>
    </submittedName>
</protein>